<evidence type="ECO:0000256" key="10">
    <source>
        <dbReference type="RuleBase" id="RU365011"/>
    </source>
</evidence>
<sequence length="913" mass="104792">MTWYLFRAQQLVLITWFTVFAAFALIGFRDFLFNLEENRCDMTWMYEWPQYIKVPMWKGTAKRFPRYALYLYGEGDYADKSRGLHLGGIPILFIPGNAGSYKQVRSLASVALRKAEGLRSHFNYFTADLDESFSGIFGGVLNEQTEFVRLCVARIIWLYKNTDSPPTSVILIGHSMGGLIARGLFTLPKFDTSFVHTIITYGTPHRHPILPLDPQLMNYYENVNRFWRSHALVNDTISRLKNVTVVSVSGGVRDVLVRSSPSSLQHLALHSQAISVVTTSVPRAWISVDHLCLCWCRQLVLVTNRALFDMIDPNTQQITENDQQRVAFLQHHFLRNPGQSKVTFNDAGNINGKEIYLAKDFNRLVIHKRLWRYTGNEQKLLLFSRDEWSATHDTLMLLTTSESDQWLYGCPETSGQACNSTVDLSYHASLLPWNGSVLKHVKLTLNAFEGIAYFAVIVPSSKKTTSVWSEYQSSGSLVYDMELPAVLSIKSRVLVIPSDSLFANITLKSVVKSWRVYVFNFEALDCDVRKSLLITRIHVPWFNEDVYRFSSNGAAELVLKLHHPKPIGSKQHVQIHMWLDPKCSYRISAKCDFYQTLGQIYRFYAVQLPCWTFSVVMLVFAWQLSSMTFKKQCESFFSLATSVSKSLRVLLLVVQIHFFASQFILAFYVLSRESGQHDWLPSVDDLKTYIWLLPLILIISTALIIVIALFVLIGMITNFGGFIFSYFELLPYVQKQPGVKDWIWKVAIILSSVVFCGTLSLLLVFFWCFWRNWKYMALCKRYKTQQSEQKIKTILVAIESQLNIGLTMCVILFLVILVSFPALVVWAKNLSFSYHLSSDHTTFFSIVLCVNVIVFDPLVKVPRSLVYFCFSLGIVVTHAVVIPMHMIPYVICLLFTVLNLYHFFTVFKRSKED</sequence>
<keyword evidence="3 10" id="KW-0813">Transport</keyword>
<evidence type="ECO:0000313" key="12">
    <source>
        <dbReference type="EMBL" id="CAH3123886.1"/>
    </source>
</evidence>
<dbReference type="GO" id="GO:0015031">
    <property type="term" value="P:protein transport"/>
    <property type="evidence" value="ECO:0007669"/>
    <property type="project" value="UniProtKB-KW"/>
</dbReference>
<dbReference type="InterPro" id="IPR029058">
    <property type="entry name" value="AB_hydrolase_fold"/>
</dbReference>
<evidence type="ECO:0000256" key="5">
    <source>
        <dbReference type="ARBA" id="ARBA00022801"/>
    </source>
</evidence>
<keyword evidence="6 10" id="KW-0256">Endoplasmic reticulum</keyword>
<dbReference type="PANTHER" id="PTHR15495">
    <property type="entry name" value="NEGATIVE REGULATOR OF VESICLE FORMATION-RELATED"/>
    <property type="match status" value="1"/>
</dbReference>
<feature type="transmembrane region" description="Helical" evidence="10">
    <location>
        <begin position="12"/>
        <end position="32"/>
    </location>
</feature>
<dbReference type="EC" id="3.1.-.-" evidence="10"/>
<evidence type="ECO:0000256" key="6">
    <source>
        <dbReference type="ARBA" id="ARBA00022824"/>
    </source>
</evidence>
<evidence type="ECO:0000256" key="8">
    <source>
        <dbReference type="ARBA" id="ARBA00022989"/>
    </source>
</evidence>
<comment type="caution">
    <text evidence="12">The sequence shown here is derived from an EMBL/GenBank/DDBJ whole genome shotgun (WGS) entry which is preliminary data.</text>
</comment>
<feature type="transmembrane region" description="Helical" evidence="10">
    <location>
        <begin position="743"/>
        <end position="770"/>
    </location>
</feature>
<keyword evidence="7 10" id="KW-0653">Protein transport</keyword>
<dbReference type="Pfam" id="PF24660">
    <property type="entry name" value="PGAP1_3rd"/>
    <property type="match status" value="1"/>
</dbReference>
<keyword evidence="8 10" id="KW-1133">Transmembrane helix</keyword>
<dbReference type="EMBL" id="CALNXJ010000020">
    <property type="protein sequence ID" value="CAH3123886.1"/>
    <property type="molecule type" value="Genomic_DNA"/>
</dbReference>
<evidence type="ECO:0000313" key="13">
    <source>
        <dbReference type="Proteomes" id="UP001159428"/>
    </source>
</evidence>
<evidence type="ECO:0000259" key="11">
    <source>
        <dbReference type="Pfam" id="PF07819"/>
    </source>
</evidence>
<dbReference type="GO" id="GO:0006888">
    <property type="term" value="P:endoplasmic reticulum to Golgi vesicle-mediated transport"/>
    <property type="evidence" value="ECO:0007669"/>
    <property type="project" value="TreeGrafter"/>
</dbReference>
<feature type="transmembrane region" description="Helical" evidence="10">
    <location>
        <begin position="887"/>
        <end position="907"/>
    </location>
</feature>
<evidence type="ECO:0000256" key="4">
    <source>
        <dbReference type="ARBA" id="ARBA00022692"/>
    </source>
</evidence>
<protein>
    <recommendedName>
        <fullName evidence="10">GPI inositol-deacylase</fullName>
        <ecNumber evidence="10">3.1.-.-</ecNumber>
    </recommendedName>
</protein>
<comment type="subcellular location">
    <subcellularLocation>
        <location evidence="1">Endoplasmic reticulum membrane</location>
        <topology evidence="1">Multi-pass membrane protein</topology>
    </subcellularLocation>
</comment>
<dbReference type="GO" id="GO:0050185">
    <property type="term" value="F:phosphatidylinositol deacylase activity"/>
    <property type="evidence" value="ECO:0007669"/>
    <property type="project" value="TreeGrafter"/>
</dbReference>
<keyword evidence="4 10" id="KW-0812">Transmembrane</keyword>
<accession>A0AAU9WS31</accession>
<dbReference type="InterPro" id="IPR012908">
    <property type="entry name" value="PGAP1-ab_dom-like"/>
</dbReference>
<dbReference type="Pfam" id="PF07819">
    <property type="entry name" value="PGAP1"/>
    <property type="match status" value="1"/>
</dbReference>
<organism evidence="12 13">
    <name type="scientific">Pocillopora meandrina</name>
    <dbReference type="NCBI Taxonomy" id="46732"/>
    <lineage>
        <taxon>Eukaryota</taxon>
        <taxon>Metazoa</taxon>
        <taxon>Cnidaria</taxon>
        <taxon>Anthozoa</taxon>
        <taxon>Hexacorallia</taxon>
        <taxon>Scleractinia</taxon>
        <taxon>Astrocoeniina</taxon>
        <taxon>Pocilloporidae</taxon>
        <taxon>Pocillopora</taxon>
    </lineage>
</organism>
<dbReference type="SUPFAM" id="SSF53474">
    <property type="entry name" value="alpha/beta-Hydrolases"/>
    <property type="match status" value="1"/>
</dbReference>
<feature type="transmembrane region" description="Helical" evidence="10">
    <location>
        <begin position="690"/>
        <end position="723"/>
    </location>
</feature>
<evidence type="ECO:0000256" key="1">
    <source>
        <dbReference type="ARBA" id="ARBA00004477"/>
    </source>
</evidence>
<feature type="transmembrane region" description="Helical" evidence="10">
    <location>
        <begin position="649"/>
        <end position="670"/>
    </location>
</feature>
<feature type="transmembrane region" description="Helical" evidence="10">
    <location>
        <begin position="791"/>
        <end position="820"/>
    </location>
</feature>
<comment type="similarity">
    <text evidence="2 10">Belongs to the GPI inositol-deacylase family.</text>
</comment>
<comment type="function">
    <text evidence="10">Involved in inositol deacylation of GPI-anchored proteins which plays important roles in the quality control and ER-associated degradation of GPI-anchored proteins.</text>
</comment>
<dbReference type="InterPro" id="IPR039529">
    <property type="entry name" value="PGAP1/BST1"/>
</dbReference>
<feature type="transmembrane region" description="Helical" evidence="10">
    <location>
        <begin position="840"/>
        <end position="858"/>
    </location>
</feature>
<evidence type="ECO:0000256" key="2">
    <source>
        <dbReference type="ARBA" id="ARBA00006931"/>
    </source>
</evidence>
<keyword evidence="13" id="KW-1185">Reference proteome</keyword>
<dbReference type="GO" id="GO:0005789">
    <property type="term" value="C:endoplasmic reticulum membrane"/>
    <property type="evidence" value="ECO:0007669"/>
    <property type="project" value="UniProtKB-SubCell"/>
</dbReference>
<feature type="domain" description="GPI inositol-deacylase PGAP1-like alpha/beta" evidence="11">
    <location>
        <begin position="86"/>
        <end position="310"/>
    </location>
</feature>
<dbReference type="Gene3D" id="3.40.50.1820">
    <property type="entry name" value="alpha/beta hydrolase"/>
    <property type="match status" value="1"/>
</dbReference>
<proteinExistence type="inferred from homology"/>
<evidence type="ECO:0000256" key="3">
    <source>
        <dbReference type="ARBA" id="ARBA00022448"/>
    </source>
</evidence>
<evidence type="ECO:0000256" key="9">
    <source>
        <dbReference type="ARBA" id="ARBA00023136"/>
    </source>
</evidence>
<gene>
    <name evidence="12" type="ORF">PMEA_00011566</name>
</gene>
<keyword evidence="5 10" id="KW-0378">Hydrolase</keyword>
<dbReference type="Proteomes" id="UP001159428">
    <property type="component" value="Unassembled WGS sequence"/>
</dbReference>
<reference evidence="12 13" key="1">
    <citation type="submission" date="2022-05" db="EMBL/GenBank/DDBJ databases">
        <authorList>
            <consortium name="Genoscope - CEA"/>
            <person name="William W."/>
        </authorList>
    </citation>
    <scope>NUCLEOTIDE SEQUENCE [LARGE SCALE GENOMIC DNA]</scope>
</reference>
<feature type="transmembrane region" description="Helical" evidence="10">
    <location>
        <begin position="865"/>
        <end position="881"/>
    </location>
</feature>
<dbReference type="PANTHER" id="PTHR15495:SF7">
    <property type="entry name" value="GPI INOSITOL-DEACYLASE"/>
    <property type="match status" value="1"/>
</dbReference>
<keyword evidence="9 10" id="KW-0472">Membrane</keyword>
<name>A0AAU9WS31_9CNID</name>
<evidence type="ECO:0000256" key="7">
    <source>
        <dbReference type="ARBA" id="ARBA00022927"/>
    </source>
</evidence>
<dbReference type="GO" id="GO:0006505">
    <property type="term" value="P:GPI anchor metabolic process"/>
    <property type="evidence" value="ECO:0007669"/>
    <property type="project" value="TreeGrafter"/>
</dbReference>
<feature type="transmembrane region" description="Helical" evidence="10">
    <location>
        <begin position="603"/>
        <end position="622"/>
    </location>
</feature>
<dbReference type="AlphaFoldDB" id="A0AAU9WS31"/>